<evidence type="ECO:0000256" key="2">
    <source>
        <dbReference type="ARBA" id="ARBA00008787"/>
    </source>
</evidence>
<evidence type="ECO:0000313" key="8">
    <source>
        <dbReference type="Proteomes" id="UP000317180"/>
    </source>
</evidence>
<evidence type="ECO:0000256" key="6">
    <source>
        <dbReference type="PIRNR" id="PIRNR039090"/>
    </source>
</evidence>
<dbReference type="SUPFAM" id="SSF101116">
    <property type="entry name" value="Flagellar export chaperone FliS"/>
    <property type="match status" value="1"/>
</dbReference>
<dbReference type="NCBIfam" id="TIGR00208">
    <property type="entry name" value="fliS"/>
    <property type="match status" value="1"/>
</dbReference>
<dbReference type="PANTHER" id="PTHR34773:SF1">
    <property type="entry name" value="FLAGELLAR SECRETION CHAPERONE FLIS"/>
    <property type="match status" value="1"/>
</dbReference>
<evidence type="ECO:0000256" key="4">
    <source>
        <dbReference type="ARBA" id="ARBA00022795"/>
    </source>
</evidence>
<comment type="similarity">
    <text evidence="2 6">Belongs to the FliS family.</text>
</comment>
<keyword evidence="3 6" id="KW-0963">Cytoplasm</keyword>
<comment type="subcellular location">
    <subcellularLocation>
        <location evidence="1 6">Cytoplasm</location>
        <location evidence="1 6">Cytosol</location>
    </subcellularLocation>
</comment>
<name>A0ABQ0SUA9_9BACL</name>
<dbReference type="Gene3D" id="1.20.120.340">
    <property type="entry name" value="Flagellar protein FliS"/>
    <property type="match status" value="1"/>
</dbReference>
<dbReference type="EMBL" id="BJOD01000021">
    <property type="protein sequence ID" value="GED26234.1"/>
    <property type="molecule type" value="Genomic_DNA"/>
</dbReference>
<keyword evidence="4 6" id="KW-1005">Bacterial flagellum biogenesis</keyword>
<dbReference type="CDD" id="cd16098">
    <property type="entry name" value="FliS"/>
    <property type="match status" value="1"/>
</dbReference>
<evidence type="ECO:0000313" key="7">
    <source>
        <dbReference type="EMBL" id="GED26234.1"/>
    </source>
</evidence>
<dbReference type="InterPro" id="IPR036584">
    <property type="entry name" value="FliS_sf"/>
</dbReference>
<accession>A0ABQ0SUA9</accession>
<gene>
    <name evidence="7" type="primary">fliS</name>
    <name evidence="7" type="ORF">BAG01nite_23360</name>
</gene>
<evidence type="ECO:0000256" key="3">
    <source>
        <dbReference type="ARBA" id="ARBA00022490"/>
    </source>
</evidence>
<evidence type="ECO:0000256" key="5">
    <source>
        <dbReference type="ARBA" id="ARBA00023186"/>
    </source>
</evidence>
<dbReference type="PANTHER" id="PTHR34773">
    <property type="entry name" value="FLAGELLAR SECRETION CHAPERONE FLIS"/>
    <property type="match status" value="1"/>
</dbReference>
<dbReference type="Pfam" id="PF02561">
    <property type="entry name" value="FliS"/>
    <property type="match status" value="1"/>
</dbReference>
<keyword evidence="8" id="KW-1185">Reference proteome</keyword>
<protein>
    <recommendedName>
        <fullName evidence="6">Flagellar secretion chaperone FliS</fullName>
    </recommendedName>
</protein>
<keyword evidence="7" id="KW-0969">Cilium</keyword>
<organism evidence="7 8">
    <name type="scientific">Brevibacillus agri</name>
    <dbReference type="NCBI Taxonomy" id="51101"/>
    <lineage>
        <taxon>Bacteria</taxon>
        <taxon>Bacillati</taxon>
        <taxon>Bacillota</taxon>
        <taxon>Bacilli</taxon>
        <taxon>Bacillales</taxon>
        <taxon>Paenibacillaceae</taxon>
        <taxon>Brevibacillus</taxon>
    </lineage>
</organism>
<evidence type="ECO:0000256" key="1">
    <source>
        <dbReference type="ARBA" id="ARBA00004514"/>
    </source>
</evidence>
<keyword evidence="7" id="KW-0282">Flagellum</keyword>
<dbReference type="PIRSF" id="PIRSF039090">
    <property type="entry name" value="Flis"/>
    <property type="match status" value="1"/>
</dbReference>
<dbReference type="InterPro" id="IPR003713">
    <property type="entry name" value="FliS"/>
</dbReference>
<dbReference type="Proteomes" id="UP000317180">
    <property type="component" value="Unassembled WGS sequence"/>
</dbReference>
<reference evidence="7 8" key="1">
    <citation type="submission" date="2019-06" db="EMBL/GenBank/DDBJ databases">
        <title>Whole genome shotgun sequence of Brevibacillus agri NBRC 15538.</title>
        <authorList>
            <person name="Hosoyama A."/>
            <person name="Uohara A."/>
            <person name="Ohji S."/>
            <person name="Ichikawa N."/>
        </authorList>
    </citation>
    <scope>NUCLEOTIDE SEQUENCE [LARGE SCALE GENOMIC DNA]</scope>
    <source>
        <strain evidence="7 8">NBRC 15538</strain>
    </source>
</reference>
<proteinExistence type="inferred from homology"/>
<sequence length="127" mass="14582">MMAYQQSLQAYQTNSVNTANPGELTLMLYNGALKFLKQSKAAIAEKKFDKANEYNKRVQDIVGELMVTLDQKYPIAQQMMSLYEYMQTRLIEANLKKETSILDEVEGLLTQFRDTWKQAMVLAKTQG</sequence>
<keyword evidence="7" id="KW-0966">Cell projection</keyword>
<comment type="caution">
    <text evidence="7">The sequence shown here is derived from an EMBL/GenBank/DDBJ whole genome shotgun (WGS) entry which is preliminary data.</text>
</comment>
<keyword evidence="5" id="KW-0143">Chaperone</keyword>